<reference evidence="1" key="1">
    <citation type="submission" date="2022-04" db="EMBL/GenBank/DDBJ databases">
        <title>Jade perch genome.</title>
        <authorList>
            <person name="Chao B."/>
        </authorList>
    </citation>
    <scope>NUCLEOTIDE SEQUENCE</scope>
    <source>
        <strain evidence="1">CB-2022</strain>
    </source>
</reference>
<name>A0ACB8WL74_9TELE</name>
<organism evidence="1 2">
    <name type="scientific">Scortum barcoo</name>
    <name type="common">barcoo grunter</name>
    <dbReference type="NCBI Taxonomy" id="214431"/>
    <lineage>
        <taxon>Eukaryota</taxon>
        <taxon>Metazoa</taxon>
        <taxon>Chordata</taxon>
        <taxon>Craniata</taxon>
        <taxon>Vertebrata</taxon>
        <taxon>Euteleostomi</taxon>
        <taxon>Actinopterygii</taxon>
        <taxon>Neopterygii</taxon>
        <taxon>Teleostei</taxon>
        <taxon>Neoteleostei</taxon>
        <taxon>Acanthomorphata</taxon>
        <taxon>Eupercaria</taxon>
        <taxon>Centrarchiformes</taxon>
        <taxon>Terapontoidei</taxon>
        <taxon>Terapontidae</taxon>
        <taxon>Scortum</taxon>
    </lineage>
</organism>
<dbReference type="Proteomes" id="UP000831701">
    <property type="component" value="Chromosome 8"/>
</dbReference>
<evidence type="ECO:0000313" key="1">
    <source>
        <dbReference type="EMBL" id="KAI3368561.1"/>
    </source>
</evidence>
<evidence type="ECO:0000313" key="2">
    <source>
        <dbReference type="Proteomes" id="UP000831701"/>
    </source>
</evidence>
<sequence length="215" mass="22934">MGPADQEPRSAPVQQAVTQQGILLGQHDANIRALISAKNSRPAGRFTLSSARLPASSGSPEDQGTSLRLETISSGTFKRCPPNRSQAEENFIVTGSRAGWHSPGAAGDPDPATPCSGRPNPGSGEAPTPHSPLIEPVDLSGVPPTYHDLQEVFNKDKALSLPPHRRPMIVRLKLLPDAPSSSSRLYNLTRPEQEAMEGYINDSELLASSAPQHLQ</sequence>
<dbReference type="EMBL" id="CM041538">
    <property type="protein sequence ID" value="KAI3368561.1"/>
    <property type="molecule type" value="Genomic_DNA"/>
</dbReference>
<proteinExistence type="predicted"/>
<keyword evidence="2" id="KW-1185">Reference proteome</keyword>
<gene>
    <name evidence="1" type="ORF">L3Q82_025562</name>
</gene>
<protein>
    <submittedName>
        <fullName evidence="1">Uncharacterized protein</fullName>
    </submittedName>
</protein>
<comment type="caution">
    <text evidence="1">The sequence shown here is derived from an EMBL/GenBank/DDBJ whole genome shotgun (WGS) entry which is preliminary data.</text>
</comment>
<accession>A0ACB8WL74</accession>